<feature type="transmembrane region" description="Helical" evidence="6">
    <location>
        <begin position="130"/>
        <end position="153"/>
    </location>
</feature>
<organism evidence="8 9">
    <name type="scientific">Polyplosphaeria fusca</name>
    <dbReference type="NCBI Taxonomy" id="682080"/>
    <lineage>
        <taxon>Eukaryota</taxon>
        <taxon>Fungi</taxon>
        <taxon>Dikarya</taxon>
        <taxon>Ascomycota</taxon>
        <taxon>Pezizomycotina</taxon>
        <taxon>Dothideomycetes</taxon>
        <taxon>Pleosporomycetidae</taxon>
        <taxon>Pleosporales</taxon>
        <taxon>Tetraplosphaeriaceae</taxon>
        <taxon>Polyplosphaeria</taxon>
    </lineage>
</organism>
<dbReference type="AlphaFoldDB" id="A0A9P4QMD0"/>
<evidence type="ECO:0000313" key="8">
    <source>
        <dbReference type="EMBL" id="KAF2729020.1"/>
    </source>
</evidence>
<dbReference type="Proteomes" id="UP000799444">
    <property type="component" value="Unassembled WGS sequence"/>
</dbReference>
<evidence type="ECO:0000256" key="5">
    <source>
        <dbReference type="SAM" id="MobiDB-lite"/>
    </source>
</evidence>
<feature type="transmembrane region" description="Helical" evidence="6">
    <location>
        <begin position="499"/>
        <end position="521"/>
    </location>
</feature>
<feature type="transmembrane region" description="Helical" evidence="6">
    <location>
        <begin position="265"/>
        <end position="285"/>
    </location>
</feature>
<gene>
    <name evidence="8" type="ORF">EJ04DRAFT_448147</name>
</gene>
<feature type="transmembrane region" description="Helical" evidence="6">
    <location>
        <begin position="234"/>
        <end position="253"/>
    </location>
</feature>
<dbReference type="GO" id="GO:0005886">
    <property type="term" value="C:plasma membrane"/>
    <property type="evidence" value="ECO:0007669"/>
    <property type="project" value="TreeGrafter"/>
</dbReference>
<feature type="transmembrane region" description="Helical" evidence="6">
    <location>
        <begin position="363"/>
        <end position="384"/>
    </location>
</feature>
<keyword evidence="3 6" id="KW-1133">Transmembrane helix</keyword>
<feature type="transmembrane region" description="Helical" evidence="6">
    <location>
        <begin position="37"/>
        <end position="57"/>
    </location>
</feature>
<sequence>MSTAQSSKEHPKHLEPPAESLKPTRQSKSRYATTKELWAIIPALLLLTFLVGLDKTIIATATPRITDTFHSLNHVGWYASSYLLTFGSFQLLFGRIYTFFHPKWVLISAIAIFEVGSALCGTASGSRALIVGRAVSGLGASGIFGGAMVVIVHTIPLHRRPTYQGIVGGVSGIASVVAPLLGGAFTSKVSWRWCFYINLPIGGLAVLLLVLVLDLEFPCKEALTWRQKAAKLDPLGTIALVPGIVCLLLALQWGGSTFSWGDWRIILLFILFGTLTLAFASIQLWKQDSATVPPRIVKNRSILSAMYYALVNGGVMIILVYYIPLWFQAIKGSSAVHSGIQNLAAILALVFGNTFTGPIITRVGYYAPFMIASTVIASFGTGMITTWGVGTGPGEWIGYQVLWGLGFGIGMQQSMLAVQASLERKDIATGIAMVVLCQTLGGAIFTSVAQNIFANKLIQNLGHLSNSDPTTVVQIGATEFRSAVSTQDLPLVLTAYNRAVVSAFRVALGLSCASIIGALTVEWKTIKKSKPAPAEDVEGKMAKAVDISKHDSENGSGVA</sequence>
<dbReference type="InterPro" id="IPR020846">
    <property type="entry name" value="MFS_dom"/>
</dbReference>
<keyword evidence="9" id="KW-1185">Reference proteome</keyword>
<dbReference type="PROSITE" id="PS50850">
    <property type="entry name" value="MFS"/>
    <property type="match status" value="1"/>
</dbReference>
<evidence type="ECO:0000259" key="7">
    <source>
        <dbReference type="PROSITE" id="PS50850"/>
    </source>
</evidence>
<feature type="compositionally biased region" description="Basic and acidic residues" evidence="5">
    <location>
        <begin position="537"/>
        <end position="553"/>
    </location>
</feature>
<reference evidence="8" key="1">
    <citation type="journal article" date="2020" name="Stud. Mycol.">
        <title>101 Dothideomycetes genomes: a test case for predicting lifestyles and emergence of pathogens.</title>
        <authorList>
            <person name="Haridas S."/>
            <person name="Albert R."/>
            <person name="Binder M."/>
            <person name="Bloem J."/>
            <person name="Labutti K."/>
            <person name="Salamov A."/>
            <person name="Andreopoulos B."/>
            <person name="Baker S."/>
            <person name="Barry K."/>
            <person name="Bills G."/>
            <person name="Bluhm B."/>
            <person name="Cannon C."/>
            <person name="Castanera R."/>
            <person name="Culley D."/>
            <person name="Daum C."/>
            <person name="Ezra D."/>
            <person name="Gonzalez J."/>
            <person name="Henrissat B."/>
            <person name="Kuo A."/>
            <person name="Liang C."/>
            <person name="Lipzen A."/>
            <person name="Lutzoni F."/>
            <person name="Magnuson J."/>
            <person name="Mondo S."/>
            <person name="Nolan M."/>
            <person name="Ohm R."/>
            <person name="Pangilinan J."/>
            <person name="Park H.-J."/>
            <person name="Ramirez L."/>
            <person name="Alfaro M."/>
            <person name="Sun H."/>
            <person name="Tritt A."/>
            <person name="Yoshinaga Y."/>
            <person name="Zwiers L.-H."/>
            <person name="Turgeon B."/>
            <person name="Goodwin S."/>
            <person name="Spatafora J."/>
            <person name="Crous P."/>
            <person name="Grigoriev I."/>
        </authorList>
    </citation>
    <scope>NUCLEOTIDE SEQUENCE</scope>
    <source>
        <strain evidence="8">CBS 125425</strain>
    </source>
</reference>
<dbReference type="FunFam" id="1.20.1250.20:FF:000196">
    <property type="entry name" value="MFS toxin efflux pump (AflT)"/>
    <property type="match status" value="1"/>
</dbReference>
<dbReference type="EMBL" id="ML996259">
    <property type="protein sequence ID" value="KAF2729020.1"/>
    <property type="molecule type" value="Genomic_DNA"/>
</dbReference>
<feature type="transmembrane region" description="Helical" evidence="6">
    <location>
        <begin position="430"/>
        <end position="453"/>
    </location>
</feature>
<dbReference type="PANTHER" id="PTHR23501">
    <property type="entry name" value="MAJOR FACILITATOR SUPERFAMILY"/>
    <property type="match status" value="1"/>
</dbReference>
<feature type="region of interest" description="Disordered" evidence="5">
    <location>
        <begin position="537"/>
        <end position="559"/>
    </location>
</feature>
<evidence type="ECO:0000256" key="1">
    <source>
        <dbReference type="ARBA" id="ARBA00004141"/>
    </source>
</evidence>
<feature type="transmembrane region" description="Helical" evidence="6">
    <location>
        <begin position="339"/>
        <end position="356"/>
    </location>
</feature>
<feature type="transmembrane region" description="Helical" evidence="6">
    <location>
        <begin position="104"/>
        <end position="124"/>
    </location>
</feature>
<feature type="transmembrane region" description="Helical" evidence="6">
    <location>
        <begin position="396"/>
        <end position="418"/>
    </location>
</feature>
<keyword evidence="2 6" id="KW-0812">Transmembrane</keyword>
<dbReference type="PANTHER" id="PTHR23501:SF201">
    <property type="entry name" value="MFS AFLATOXIN EFFLUX PUMP"/>
    <property type="match status" value="1"/>
</dbReference>
<feature type="compositionally biased region" description="Basic and acidic residues" evidence="5">
    <location>
        <begin position="7"/>
        <end position="16"/>
    </location>
</feature>
<dbReference type="Gene3D" id="1.20.1250.20">
    <property type="entry name" value="MFS general substrate transporter like domains"/>
    <property type="match status" value="1"/>
</dbReference>
<dbReference type="Gene3D" id="1.20.1720.10">
    <property type="entry name" value="Multidrug resistance protein D"/>
    <property type="match status" value="1"/>
</dbReference>
<feature type="domain" description="Major facilitator superfamily (MFS) profile" evidence="7">
    <location>
        <begin position="40"/>
        <end position="526"/>
    </location>
</feature>
<feature type="transmembrane region" description="Helical" evidence="6">
    <location>
        <begin position="165"/>
        <end position="184"/>
    </location>
</feature>
<evidence type="ECO:0000313" key="9">
    <source>
        <dbReference type="Proteomes" id="UP000799444"/>
    </source>
</evidence>
<evidence type="ECO:0000256" key="3">
    <source>
        <dbReference type="ARBA" id="ARBA00022989"/>
    </source>
</evidence>
<dbReference type="InterPro" id="IPR011701">
    <property type="entry name" value="MFS"/>
</dbReference>
<dbReference type="SUPFAM" id="SSF103473">
    <property type="entry name" value="MFS general substrate transporter"/>
    <property type="match status" value="1"/>
</dbReference>
<dbReference type="GO" id="GO:0022857">
    <property type="term" value="F:transmembrane transporter activity"/>
    <property type="evidence" value="ECO:0007669"/>
    <property type="project" value="InterPro"/>
</dbReference>
<dbReference type="OrthoDB" id="10021397at2759"/>
<feature type="transmembrane region" description="Helical" evidence="6">
    <location>
        <begin position="77"/>
        <end position="97"/>
    </location>
</feature>
<protein>
    <submittedName>
        <fullName evidence="8">Efflux pump antibiotic resistance protein</fullName>
    </submittedName>
</protein>
<evidence type="ECO:0000256" key="4">
    <source>
        <dbReference type="ARBA" id="ARBA00023136"/>
    </source>
</evidence>
<comment type="subcellular location">
    <subcellularLocation>
        <location evidence="1">Membrane</location>
        <topology evidence="1">Multi-pass membrane protein</topology>
    </subcellularLocation>
</comment>
<dbReference type="PRINTS" id="PR01036">
    <property type="entry name" value="TCRTETB"/>
</dbReference>
<evidence type="ECO:0000256" key="6">
    <source>
        <dbReference type="SAM" id="Phobius"/>
    </source>
</evidence>
<evidence type="ECO:0000256" key="2">
    <source>
        <dbReference type="ARBA" id="ARBA00022692"/>
    </source>
</evidence>
<dbReference type="InterPro" id="IPR036259">
    <property type="entry name" value="MFS_trans_sf"/>
</dbReference>
<keyword evidence="4 6" id="KW-0472">Membrane</keyword>
<dbReference type="Pfam" id="PF07690">
    <property type="entry name" value="MFS_1"/>
    <property type="match status" value="1"/>
</dbReference>
<accession>A0A9P4QMD0</accession>
<comment type="caution">
    <text evidence="8">The sequence shown here is derived from an EMBL/GenBank/DDBJ whole genome shotgun (WGS) entry which is preliminary data.</text>
</comment>
<feature type="transmembrane region" description="Helical" evidence="6">
    <location>
        <begin position="306"/>
        <end position="327"/>
    </location>
</feature>
<feature type="transmembrane region" description="Helical" evidence="6">
    <location>
        <begin position="190"/>
        <end position="213"/>
    </location>
</feature>
<dbReference type="CDD" id="cd17502">
    <property type="entry name" value="MFS_Azr1_MDR_like"/>
    <property type="match status" value="1"/>
</dbReference>
<dbReference type="FunFam" id="1.20.1720.10:FF:000012">
    <property type="entry name" value="MFS toxin efflux pump (AflT)"/>
    <property type="match status" value="1"/>
</dbReference>
<feature type="region of interest" description="Disordered" evidence="5">
    <location>
        <begin position="1"/>
        <end position="26"/>
    </location>
</feature>
<proteinExistence type="predicted"/>
<name>A0A9P4QMD0_9PLEO</name>